<proteinExistence type="predicted"/>
<gene>
    <name evidence="1" type="ORF">WS71_21990</name>
</gene>
<dbReference type="Proteomes" id="UP000067711">
    <property type="component" value="Chromosome 1"/>
</dbReference>
<evidence type="ECO:0000313" key="2">
    <source>
        <dbReference type="Proteomes" id="UP000067711"/>
    </source>
</evidence>
<evidence type="ECO:0000313" key="1">
    <source>
        <dbReference type="EMBL" id="AOJ09943.1"/>
    </source>
</evidence>
<dbReference type="EMBL" id="CP013389">
    <property type="protein sequence ID" value="AOJ09943.1"/>
    <property type="molecule type" value="Genomic_DNA"/>
</dbReference>
<reference evidence="1 2" key="1">
    <citation type="submission" date="2015-12" db="EMBL/GenBank/DDBJ databases">
        <title>Diversity of Burkholderia near neighbor genomes.</title>
        <authorList>
            <person name="Sahl J."/>
            <person name="Wagner D."/>
            <person name="Keim P."/>
        </authorList>
    </citation>
    <scope>NUCLEOTIDE SEQUENCE [LARGE SCALE GENOMIC DNA]</scope>
    <source>
        <strain evidence="1 2">BDU8</strain>
    </source>
</reference>
<dbReference type="AlphaFoldDB" id="A0A1B4G201"/>
<organism evidence="1 2">
    <name type="scientific">Burkholderia mayonis</name>
    <dbReference type="NCBI Taxonomy" id="1385591"/>
    <lineage>
        <taxon>Bacteria</taxon>
        <taxon>Pseudomonadati</taxon>
        <taxon>Pseudomonadota</taxon>
        <taxon>Betaproteobacteria</taxon>
        <taxon>Burkholderiales</taxon>
        <taxon>Burkholderiaceae</taxon>
        <taxon>Burkholderia</taxon>
        <taxon>pseudomallei group</taxon>
    </lineage>
</organism>
<sequence length="461" mass="50893">MTTVLVSQATFRRLLGRGVAIVLTALCLLQIPTAHALPIFARQTGQSCVACHAGGQFPELTPYGRMFKLSGYTIGERTIPLAAMATADLSKTRYNLDSSGNPLNPKNGLPIFDAASVFLAGKITDKIGGFVQFTYTNYDHQNGENRWVGHWGSDNTDFRFVDRIMTDANDLILGLTLHNNPTVQDVWNTAPAWSYPYVSSTISPVASPQNLPIIEGGLAQQVAGIGGYLYWNKTFYAELTAYSTADGIWSFLSKGNKPGDTAHAQIYLRGYNPYARIALTRDWGPHSVMLGAFGLNANIYPNDANAFPIFGQGVTRYRDLGVDAQYQYLLEPHTITAQARYIRESIHDPNNFVLGDSTSANLDSLRLKASYVYQAKYGVSLSFFNTTGTRDSVAYPGSANFSPNTQGVMPEIFWIPIQNVRIGIQYTHFTKFLGAKTNYDGNGRNARDNDTLFIYLWAASW</sequence>
<name>A0A1B4G201_9BURK</name>
<accession>A0A1B4G201</accession>
<protein>
    <submittedName>
        <fullName evidence="1">Cytochrome C</fullName>
    </submittedName>
</protein>